<feature type="domain" description="Alcohol dehydrogenase-like C-terminal" evidence="9">
    <location>
        <begin position="208"/>
        <end position="337"/>
    </location>
</feature>
<comment type="subunit">
    <text evidence="3">Homodimer.</text>
</comment>
<evidence type="ECO:0000256" key="3">
    <source>
        <dbReference type="ARBA" id="ARBA00011738"/>
    </source>
</evidence>
<dbReference type="GO" id="GO:0008270">
    <property type="term" value="F:zinc ion binding"/>
    <property type="evidence" value="ECO:0007669"/>
    <property type="project" value="InterPro"/>
</dbReference>
<dbReference type="CDD" id="cd08301">
    <property type="entry name" value="alcohol_DH_plants"/>
    <property type="match status" value="1"/>
</dbReference>
<evidence type="ECO:0000256" key="8">
    <source>
        <dbReference type="RuleBase" id="RU361277"/>
    </source>
</evidence>
<keyword evidence="6" id="KW-0560">Oxidoreductase</keyword>
<accession>A9NWC0</accession>
<dbReference type="FunFam" id="3.40.50.720:FF:000003">
    <property type="entry name" value="S-(hydroxymethyl)glutathione dehydrogenase"/>
    <property type="match status" value="1"/>
</dbReference>
<dbReference type="FunFam" id="3.90.180.10:FF:000007">
    <property type="entry name" value="Alcohol dehydrogenase 6"/>
    <property type="match status" value="1"/>
</dbReference>
<dbReference type="GO" id="GO:0046294">
    <property type="term" value="P:formaldehyde catabolic process"/>
    <property type="evidence" value="ECO:0007669"/>
    <property type="project" value="TreeGrafter"/>
</dbReference>
<dbReference type="Gene3D" id="3.90.180.10">
    <property type="entry name" value="Medium-chain alcohol dehydrogenases, catalytic domain"/>
    <property type="match status" value="1"/>
</dbReference>
<dbReference type="InterPro" id="IPR002328">
    <property type="entry name" value="ADH_Zn_CS"/>
</dbReference>
<dbReference type="GO" id="GO:0005829">
    <property type="term" value="C:cytosol"/>
    <property type="evidence" value="ECO:0007669"/>
    <property type="project" value="TreeGrafter"/>
</dbReference>
<proteinExistence type="evidence at transcript level"/>
<evidence type="ECO:0000256" key="6">
    <source>
        <dbReference type="ARBA" id="ARBA00023002"/>
    </source>
</evidence>
<dbReference type="Gene3D" id="3.40.50.720">
    <property type="entry name" value="NAD(P)-binding Rossmann-like Domain"/>
    <property type="match status" value="1"/>
</dbReference>
<dbReference type="InterPro" id="IPR011032">
    <property type="entry name" value="GroES-like_sf"/>
</dbReference>
<dbReference type="InterPro" id="IPR013149">
    <property type="entry name" value="ADH-like_C"/>
</dbReference>
<dbReference type="GO" id="GO:0051903">
    <property type="term" value="F:S-(hydroxymethyl)glutathione dehydrogenase [NAD(P)+] activity"/>
    <property type="evidence" value="ECO:0007669"/>
    <property type="project" value="TreeGrafter"/>
</dbReference>
<keyword evidence="4 8" id="KW-0479">Metal-binding</keyword>
<evidence type="ECO:0008006" key="12">
    <source>
        <dbReference type="Google" id="ProtNLM"/>
    </source>
</evidence>
<keyword evidence="7" id="KW-0520">NAD</keyword>
<protein>
    <recommendedName>
        <fullName evidence="12">Enoyl reductase (ER) domain-containing protein</fullName>
    </recommendedName>
</protein>
<sequence>MASSTAGEVITCKAGVVWEAGQPISIQQIQVAPPQSKEVRIKITHTSLCQTDIYFWKGKDGGAWFPRILGHEGAGIVESVGSEVTELKAGDHVIPSYMAECKECELCDRGKNNMCEVFIFNYLSGVAYTDKKCRFSLNGKPIHHFFGLSTFSEYTVVHMSCVAKVNREAPLDKICLLGCGVPAGLGAAWNGGKVKPGDSVAIFGLGTIGLAVAEGARIAGASRVLGIDINPAKEETSKRFGVTEFLNPSDFDKPIQEVIREMTKGGVNSSYECVGRVELMLAALQCSHPAWGRTIILGLDEMDKKLSFNPLEILQGRKLKYVAFGGFKNSDIPKLVDKYMNNEFDLDKYITQRMAFSDINAAMEMLVAGKCLRCVLQMDEDCPN</sequence>
<evidence type="ECO:0000256" key="2">
    <source>
        <dbReference type="ARBA" id="ARBA00010902"/>
    </source>
</evidence>
<dbReference type="InterPro" id="IPR013154">
    <property type="entry name" value="ADH-like_N"/>
</dbReference>
<dbReference type="Pfam" id="PF08240">
    <property type="entry name" value="ADH_N"/>
    <property type="match status" value="1"/>
</dbReference>
<dbReference type="PROSITE" id="PS00059">
    <property type="entry name" value="ADH_ZINC"/>
    <property type="match status" value="1"/>
</dbReference>
<comment type="similarity">
    <text evidence="2">Belongs to the zinc-containing alcohol dehydrogenase family. Class-III subfamily.</text>
</comment>
<organism evidence="11">
    <name type="scientific">Picea sitchensis</name>
    <name type="common">Sitka spruce</name>
    <name type="synonym">Pinus sitchensis</name>
    <dbReference type="NCBI Taxonomy" id="3332"/>
    <lineage>
        <taxon>Eukaryota</taxon>
        <taxon>Viridiplantae</taxon>
        <taxon>Streptophyta</taxon>
        <taxon>Embryophyta</taxon>
        <taxon>Tracheophyta</taxon>
        <taxon>Spermatophyta</taxon>
        <taxon>Pinopsida</taxon>
        <taxon>Pinidae</taxon>
        <taxon>Conifers I</taxon>
        <taxon>Pinales</taxon>
        <taxon>Pinaceae</taxon>
        <taxon>Picea</taxon>
    </lineage>
</organism>
<evidence type="ECO:0000259" key="10">
    <source>
        <dbReference type="Pfam" id="PF08240"/>
    </source>
</evidence>
<comment type="cofactor">
    <cofactor evidence="1 8">
        <name>Zn(2+)</name>
        <dbReference type="ChEBI" id="CHEBI:29105"/>
    </cofactor>
</comment>
<dbReference type="PANTHER" id="PTHR43880:SF56">
    <property type="entry name" value="ALCOHOL DEHYDROGENASE-LIKE 4"/>
    <property type="match status" value="1"/>
</dbReference>
<dbReference type="InterPro" id="IPR036291">
    <property type="entry name" value="NAD(P)-bd_dom_sf"/>
</dbReference>
<dbReference type="PANTHER" id="PTHR43880">
    <property type="entry name" value="ALCOHOL DEHYDROGENASE"/>
    <property type="match status" value="1"/>
</dbReference>
<keyword evidence="5 8" id="KW-0862">Zinc</keyword>
<evidence type="ECO:0000256" key="1">
    <source>
        <dbReference type="ARBA" id="ARBA00001947"/>
    </source>
</evidence>
<evidence type="ECO:0000259" key="9">
    <source>
        <dbReference type="Pfam" id="PF00107"/>
    </source>
</evidence>
<dbReference type="AlphaFoldDB" id="A9NWC0"/>
<name>A9NWC0_PICSI</name>
<evidence type="ECO:0000313" key="11">
    <source>
        <dbReference type="EMBL" id="ABK24931.1"/>
    </source>
</evidence>
<reference evidence="11" key="1">
    <citation type="journal article" date="2008" name="BMC Genomics">
        <title>A conifer genomics resource of 200,000 spruce (Picea spp.) ESTs and 6,464 high-quality, sequence-finished full-length cDNAs for Sitka spruce (Picea sitchensis).</title>
        <authorList>
            <person name="Ralph S.G."/>
            <person name="Chun H.J."/>
            <person name="Kolosova N."/>
            <person name="Cooper D."/>
            <person name="Oddy C."/>
            <person name="Ritland C.E."/>
            <person name="Kirkpatrick R."/>
            <person name="Moore R."/>
            <person name="Barber S."/>
            <person name="Holt R.A."/>
            <person name="Jones S.J."/>
            <person name="Marra M.A."/>
            <person name="Douglas C.J."/>
            <person name="Ritland K."/>
            <person name="Bohlmann J."/>
        </authorList>
    </citation>
    <scope>NUCLEOTIDE SEQUENCE</scope>
    <source>
        <tissue evidence="11">Bark</tissue>
    </source>
</reference>
<feature type="domain" description="Alcohol dehydrogenase-like N-terminal" evidence="10">
    <location>
        <begin position="36"/>
        <end position="165"/>
    </location>
</feature>
<dbReference type="Pfam" id="PF00107">
    <property type="entry name" value="ADH_zinc_N"/>
    <property type="match status" value="1"/>
</dbReference>
<dbReference type="EMBL" id="EF085628">
    <property type="protein sequence ID" value="ABK24931.1"/>
    <property type="molecule type" value="mRNA"/>
</dbReference>
<evidence type="ECO:0000256" key="5">
    <source>
        <dbReference type="ARBA" id="ARBA00022833"/>
    </source>
</evidence>
<dbReference type="SUPFAM" id="SSF51735">
    <property type="entry name" value="NAD(P)-binding Rossmann-fold domains"/>
    <property type="match status" value="1"/>
</dbReference>
<evidence type="ECO:0000256" key="4">
    <source>
        <dbReference type="ARBA" id="ARBA00022723"/>
    </source>
</evidence>
<dbReference type="SUPFAM" id="SSF50129">
    <property type="entry name" value="GroES-like"/>
    <property type="match status" value="2"/>
</dbReference>
<evidence type="ECO:0000256" key="7">
    <source>
        <dbReference type="ARBA" id="ARBA00023027"/>
    </source>
</evidence>